<comment type="caution">
    <text evidence="1">The sequence shown here is derived from an EMBL/GenBank/DDBJ whole genome shotgun (WGS) entry which is preliminary data.</text>
</comment>
<evidence type="ECO:0000313" key="2">
    <source>
        <dbReference type="Proteomes" id="UP001424741"/>
    </source>
</evidence>
<evidence type="ECO:0000313" key="1">
    <source>
        <dbReference type="EMBL" id="GAA5495300.1"/>
    </source>
</evidence>
<proteinExistence type="predicted"/>
<dbReference type="Proteomes" id="UP001424741">
    <property type="component" value="Unassembled WGS sequence"/>
</dbReference>
<sequence>MVFFRPVKAGIIGDGDFTFVAEEGVELTDDDPRVKGVDGLEDVVVIPVDIHREDSEVFLKA</sequence>
<name>A0ABP9UY19_9BACT</name>
<gene>
    <name evidence="1" type="ORF">Rhal01_01475</name>
</gene>
<protein>
    <submittedName>
        <fullName evidence="1">Uncharacterized protein</fullName>
    </submittedName>
</protein>
<keyword evidence="2" id="KW-1185">Reference proteome</keyword>
<dbReference type="EMBL" id="BAABRL010000003">
    <property type="protein sequence ID" value="GAA5495300.1"/>
    <property type="molecule type" value="Genomic_DNA"/>
</dbReference>
<organism evidence="1 2">
    <name type="scientific">Rubritalea halochordaticola</name>
    <dbReference type="NCBI Taxonomy" id="714537"/>
    <lineage>
        <taxon>Bacteria</taxon>
        <taxon>Pseudomonadati</taxon>
        <taxon>Verrucomicrobiota</taxon>
        <taxon>Verrucomicrobiia</taxon>
        <taxon>Verrucomicrobiales</taxon>
        <taxon>Rubritaleaceae</taxon>
        <taxon>Rubritalea</taxon>
    </lineage>
</organism>
<reference evidence="1 2" key="1">
    <citation type="submission" date="2024-02" db="EMBL/GenBank/DDBJ databases">
        <title>Rubritalea halochordaticola NBRC 107102.</title>
        <authorList>
            <person name="Ichikawa N."/>
            <person name="Katano-Makiyama Y."/>
            <person name="Hidaka K."/>
        </authorList>
    </citation>
    <scope>NUCLEOTIDE SEQUENCE [LARGE SCALE GENOMIC DNA]</scope>
    <source>
        <strain evidence="1 2">NBRC 107102</strain>
    </source>
</reference>
<accession>A0ABP9UY19</accession>